<dbReference type="InterPro" id="IPR050700">
    <property type="entry name" value="YIM1/Zinc_Alcohol_DH_Fams"/>
</dbReference>
<dbReference type="EMBL" id="AJXT01000005">
    <property type="protein sequence ID" value="EIL94526.1"/>
    <property type="molecule type" value="Genomic_DNA"/>
</dbReference>
<dbReference type="Gene3D" id="3.90.180.10">
    <property type="entry name" value="Medium-chain alcohol dehydrogenases, catalytic domain"/>
    <property type="match status" value="1"/>
</dbReference>
<dbReference type="AlphaFoldDB" id="I4W4Y5"/>
<dbReference type="GO" id="GO:0016491">
    <property type="term" value="F:oxidoreductase activity"/>
    <property type="evidence" value="ECO:0007669"/>
    <property type="project" value="InterPro"/>
</dbReference>
<dbReference type="InterPro" id="IPR011032">
    <property type="entry name" value="GroES-like_sf"/>
</dbReference>
<accession>I4W4Y5</accession>
<feature type="domain" description="Enoyl reductase (ER)" evidence="1">
    <location>
        <begin position="10"/>
        <end position="307"/>
    </location>
</feature>
<sequence length="314" mass="32514">MKASRIHAFGGPEAIAIEEIAMPEPGPGEVLVQVHAAGVGPWDSWIRTGKSVLPQPLPLTLGSDFSGVITGLGEGVTGFATGDEVYGVTNSRFTGACAEYAVASAGMISAKPRSITHREAASVPVVATTAWQMLFEQAGLSSGQCVLVLGGAGNVGGYAVQFAHRKGVHVVATGFADRLDELRRLGADETMAADAAQADDRKASFDAVIDTIGGEWQVRSMQMLKPGGVLVSAVSAPDADAAEALGIRALFFLVRVNTSTLAEIAAIIDHAALKPRLGLVLPMAGMVRAHEFLDGIRKPSPPGKIVIDVLATSP</sequence>
<dbReference type="Pfam" id="PF08240">
    <property type="entry name" value="ADH_N"/>
    <property type="match status" value="1"/>
</dbReference>
<dbReference type="Proteomes" id="UP000003226">
    <property type="component" value="Unassembled WGS sequence"/>
</dbReference>
<dbReference type="Gene3D" id="3.40.50.720">
    <property type="entry name" value="NAD(P)-binding Rossmann-like Domain"/>
    <property type="match status" value="1"/>
</dbReference>
<proteinExistence type="predicted"/>
<evidence type="ECO:0000313" key="2">
    <source>
        <dbReference type="EMBL" id="EIL94526.1"/>
    </source>
</evidence>
<dbReference type="SUPFAM" id="SSF51735">
    <property type="entry name" value="NAD(P)-binding Rossmann-fold domains"/>
    <property type="match status" value="1"/>
</dbReference>
<gene>
    <name evidence="2" type="ORF">UU7_04557</name>
</gene>
<evidence type="ECO:0000259" key="1">
    <source>
        <dbReference type="SMART" id="SM00829"/>
    </source>
</evidence>
<dbReference type="InterPro" id="IPR013154">
    <property type="entry name" value="ADH-like_N"/>
</dbReference>
<dbReference type="PATRIC" id="fig|1163407.3.peg.919"/>
<dbReference type="PANTHER" id="PTHR11695">
    <property type="entry name" value="ALCOHOL DEHYDROGENASE RELATED"/>
    <property type="match status" value="1"/>
</dbReference>
<dbReference type="RefSeq" id="WP_007805796.1">
    <property type="nucleotide sequence ID" value="NZ_AJXT01000005.1"/>
</dbReference>
<dbReference type="OrthoDB" id="9780520at2"/>
<dbReference type="SMART" id="SM00829">
    <property type="entry name" value="PKS_ER"/>
    <property type="match status" value="1"/>
</dbReference>
<dbReference type="SUPFAM" id="SSF50129">
    <property type="entry name" value="GroES-like"/>
    <property type="match status" value="1"/>
</dbReference>
<comment type="caution">
    <text evidence="2">The sequence shown here is derived from an EMBL/GenBank/DDBJ whole genome shotgun (WGS) entry which is preliminary data.</text>
</comment>
<organism evidence="2 3">
    <name type="scientific">Rhodanobacter spathiphylli B39</name>
    <dbReference type="NCBI Taxonomy" id="1163407"/>
    <lineage>
        <taxon>Bacteria</taxon>
        <taxon>Pseudomonadati</taxon>
        <taxon>Pseudomonadota</taxon>
        <taxon>Gammaproteobacteria</taxon>
        <taxon>Lysobacterales</taxon>
        <taxon>Rhodanobacteraceae</taxon>
        <taxon>Rhodanobacter</taxon>
    </lineage>
</organism>
<dbReference type="InterPro" id="IPR036291">
    <property type="entry name" value="NAD(P)-bd_dom_sf"/>
</dbReference>
<dbReference type="CDD" id="cd05289">
    <property type="entry name" value="MDR_like_2"/>
    <property type="match status" value="1"/>
</dbReference>
<dbReference type="InterPro" id="IPR020843">
    <property type="entry name" value="ER"/>
</dbReference>
<keyword evidence="3" id="KW-1185">Reference proteome</keyword>
<dbReference type="STRING" id="1163407.UU7_04557"/>
<protein>
    <submittedName>
        <fullName evidence="2">Putative quinone oxidoreductase</fullName>
    </submittedName>
</protein>
<dbReference type="eggNOG" id="COG0604">
    <property type="taxonomic scope" value="Bacteria"/>
</dbReference>
<name>I4W4Y5_9GAMM</name>
<evidence type="ECO:0000313" key="3">
    <source>
        <dbReference type="Proteomes" id="UP000003226"/>
    </source>
</evidence>
<dbReference type="Pfam" id="PF13602">
    <property type="entry name" value="ADH_zinc_N_2"/>
    <property type="match status" value="1"/>
</dbReference>
<reference evidence="2 3" key="1">
    <citation type="journal article" date="2012" name="J. Bacteriol.">
        <title>Genome sequences for six rhodanobacter strains, isolated from soils and the terrestrial subsurface, with variable denitrification capabilities.</title>
        <authorList>
            <person name="Kostka J.E."/>
            <person name="Green S.J."/>
            <person name="Rishishwar L."/>
            <person name="Prakash O."/>
            <person name="Katz L.S."/>
            <person name="Marino-Ramirez L."/>
            <person name="Jordan I.K."/>
            <person name="Munk C."/>
            <person name="Ivanova N."/>
            <person name="Mikhailova N."/>
            <person name="Watson D.B."/>
            <person name="Brown S.D."/>
            <person name="Palumbo A.V."/>
            <person name="Brooks S.C."/>
        </authorList>
    </citation>
    <scope>NUCLEOTIDE SEQUENCE [LARGE SCALE GENOMIC DNA]</scope>
    <source>
        <strain evidence="2 3">B39</strain>
    </source>
</reference>
<dbReference type="PANTHER" id="PTHR11695:SF294">
    <property type="entry name" value="RETICULON-4-INTERACTING PROTEIN 1, MITOCHONDRIAL"/>
    <property type="match status" value="1"/>
</dbReference>